<dbReference type="RefSeq" id="WP_215819352.1">
    <property type="nucleotide sequence ID" value="NZ_JAGSOY010000016.1"/>
</dbReference>
<proteinExistence type="predicted"/>
<evidence type="ECO:0000313" key="1">
    <source>
        <dbReference type="EMBL" id="MBU2711189.1"/>
    </source>
</evidence>
<dbReference type="EMBL" id="JAGSOY010000016">
    <property type="protein sequence ID" value="MBU2711189.1"/>
    <property type="molecule type" value="Genomic_DNA"/>
</dbReference>
<evidence type="ECO:0000313" key="2">
    <source>
        <dbReference type="Proteomes" id="UP000690515"/>
    </source>
</evidence>
<name>A0ABS5ZAV7_9GAMM</name>
<accession>A0ABS5ZAV7</accession>
<comment type="caution">
    <text evidence="1">The sequence shown here is derived from an EMBL/GenBank/DDBJ whole genome shotgun (WGS) entry which is preliminary data.</text>
</comment>
<sequence>MDSIKHIAQTKMIHFVVNNSVRMLQNDLSLLLTKLPPETIKDDVKFKQTVLAVTQSSINKRFSGIVRFIDNFDELFEQAMFYLRDELLITKNNSIKLITLESSRFSWALKRGFQKALITH</sequence>
<gene>
    <name evidence="1" type="ORF">KCG35_08960</name>
</gene>
<protein>
    <submittedName>
        <fullName evidence="1">Uncharacterized protein</fullName>
    </submittedName>
</protein>
<organism evidence="1 2">
    <name type="scientific">Zooshikella harenae</name>
    <dbReference type="NCBI Taxonomy" id="2827238"/>
    <lineage>
        <taxon>Bacteria</taxon>
        <taxon>Pseudomonadati</taxon>
        <taxon>Pseudomonadota</taxon>
        <taxon>Gammaproteobacteria</taxon>
        <taxon>Oceanospirillales</taxon>
        <taxon>Zooshikellaceae</taxon>
        <taxon>Zooshikella</taxon>
    </lineage>
</organism>
<dbReference type="Proteomes" id="UP000690515">
    <property type="component" value="Unassembled WGS sequence"/>
</dbReference>
<reference evidence="1 2" key="1">
    <citation type="submission" date="2021-04" db="EMBL/GenBank/DDBJ databases">
        <authorList>
            <person name="Pira H."/>
            <person name="Risdian C."/>
            <person name="Wink J."/>
        </authorList>
    </citation>
    <scope>NUCLEOTIDE SEQUENCE [LARGE SCALE GENOMIC DNA]</scope>
    <source>
        <strain evidence="1 2">WH53</strain>
    </source>
</reference>
<keyword evidence="2" id="KW-1185">Reference proteome</keyword>